<evidence type="ECO:0000256" key="1">
    <source>
        <dbReference type="ARBA" id="ARBA00008874"/>
    </source>
</evidence>
<dbReference type="RefSeq" id="WP_253797362.1">
    <property type="nucleotide sequence ID" value="NZ_BAAAUB010000008.1"/>
</dbReference>
<comment type="similarity">
    <text evidence="1">Belongs to the protein kinase superfamily. STE Ser/Thr protein kinase family. STE20 subfamily.</text>
</comment>
<protein>
    <recommendedName>
        <fullName evidence="5">Protein kinase domain-containing protein</fullName>
    </recommendedName>
</protein>
<evidence type="ECO:0000256" key="3">
    <source>
        <dbReference type="ARBA" id="ARBA00022840"/>
    </source>
</evidence>
<reference evidence="6 7" key="1">
    <citation type="submission" date="2022-06" db="EMBL/GenBank/DDBJ databases">
        <title>Sequencing the genomes of 1000 actinobacteria strains.</title>
        <authorList>
            <person name="Klenk H.-P."/>
        </authorList>
    </citation>
    <scope>NUCLEOTIDE SEQUENCE [LARGE SCALE GENOMIC DNA]</scope>
    <source>
        <strain evidence="6 7">DSM 41656</strain>
    </source>
</reference>
<dbReference type="Gene3D" id="1.10.510.10">
    <property type="entry name" value="Transferase(Phosphotransferase) domain 1"/>
    <property type="match status" value="1"/>
</dbReference>
<dbReference type="SUPFAM" id="SSF56112">
    <property type="entry name" value="Protein kinase-like (PK-like)"/>
    <property type="match status" value="1"/>
</dbReference>
<dbReference type="PANTHER" id="PTHR45832:SF22">
    <property type="entry name" value="SERINE_THREONINE-PROTEIN KINASE SAMKA-RELATED"/>
    <property type="match status" value="1"/>
</dbReference>
<dbReference type="PROSITE" id="PS50011">
    <property type="entry name" value="PROTEIN_KINASE_DOM"/>
    <property type="match status" value="1"/>
</dbReference>
<evidence type="ECO:0000259" key="5">
    <source>
        <dbReference type="PROSITE" id="PS50011"/>
    </source>
</evidence>
<dbReference type="InterPro" id="IPR000719">
    <property type="entry name" value="Prot_kinase_dom"/>
</dbReference>
<dbReference type="EMBL" id="JAMZDX010000003">
    <property type="protein sequence ID" value="MCP2309869.1"/>
    <property type="molecule type" value="Genomic_DNA"/>
</dbReference>
<dbReference type="PANTHER" id="PTHR45832">
    <property type="entry name" value="SERINE/THREONINE-PROTEIN KINASE SAMKA-RELATED-RELATED"/>
    <property type="match status" value="1"/>
</dbReference>
<dbReference type="InterPro" id="IPR051931">
    <property type="entry name" value="PAK3-like"/>
</dbReference>
<proteinExistence type="inferred from homology"/>
<dbReference type="SMART" id="SM00220">
    <property type="entry name" value="S_TKc"/>
    <property type="match status" value="1"/>
</dbReference>
<evidence type="ECO:0000256" key="2">
    <source>
        <dbReference type="ARBA" id="ARBA00022741"/>
    </source>
</evidence>
<feature type="domain" description="Protein kinase" evidence="5">
    <location>
        <begin position="1"/>
        <end position="279"/>
    </location>
</feature>
<keyword evidence="4" id="KW-1133">Transmembrane helix</keyword>
<dbReference type="InterPro" id="IPR011009">
    <property type="entry name" value="Kinase-like_dom_sf"/>
</dbReference>
<keyword evidence="4" id="KW-0812">Transmembrane</keyword>
<accession>A0ABT1IY45</accession>
<evidence type="ECO:0000313" key="7">
    <source>
        <dbReference type="Proteomes" id="UP001206483"/>
    </source>
</evidence>
<feature type="transmembrane region" description="Helical" evidence="4">
    <location>
        <begin position="340"/>
        <end position="364"/>
    </location>
</feature>
<evidence type="ECO:0000313" key="6">
    <source>
        <dbReference type="EMBL" id="MCP2309869.1"/>
    </source>
</evidence>
<gene>
    <name evidence="6" type="ORF">FHR36_003002</name>
</gene>
<dbReference type="Proteomes" id="UP001206483">
    <property type="component" value="Unassembled WGS sequence"/>
</dbReference>
<keyword evidence="2" id="KW-0547">Nucleotide-binding</keyword>
<keyword evidence="7" id="KW-1185">Reference proteome</keyword>
<name>A0ABT1IY45_9ACTN</name>
<comment type="caution">
    <text evidence="6">The sequence shown here is derived from an EMBL/GenBank/DDBJ whole genome shotgun (WGS) entry which is preliminary data.</text>
</comment>
<keyword evidence="4" id="KW-0472">Membrane</keyword>
<organism evidence="6 7">
    <name type="scientific">Kitasatospora paracochleata</name>
    <dbReference type="NCBI Taxonomy" id="58354"/>
    <lineage>
        <taxon>Bacteria</taxon>
        <taxon>Bacillati</taxon>
        <taxon>Actinomycetota</taxon>
        <taxon>Actinomycetes</taxon>
        <taxon>Kitasatosporales</taxon>
        <taxon>Streptomycetaceae</taxon>
        <taxon>Kitasatospora</taxon>
    </lineage>
</organism>
<keyword evidence="3" id="KW-0067">ATP-binding</keyword>
<sequence length="365" mass="38073">MRTAPGQVVGGWYRVTDHPAGEDVPAQDLRSGARVRIRPLELPELLTPGGPEGPEYPRYGPRLAERVAAVAAAAPDHARLLRGLEAVPEDELLWVVEERTAGEPLSRLAGNGPVSAYRVAEIAADLATALRALHRAGLTHGNLTADTVLVCEDGAALLGGLLGGAAEEELCAAVGGPVPRRVYETRALLVGPRAERWPIDAGAPGDCWALGVLLYRLLTGYGPYPEDDLPTLLAAVRDGRARSAEGCGVLRPLVERLLQPDPGLRPDAAAIQGELRAVLAGAPEPYGSGTVPVPLLPVVRPPAGPLVPTGRRRVRRTARQHTEHQSALPARRAPVVPPALLGPLLVGGVVLALVAALAAVVLVAG</sequence>
<evidence type="ECO:0000256" key="4">
    <source>
        <dbReference type="SAM" id="Phobius"/>
    </source>
</evidence>